<dbReference type="InterPro" id="IPR015943">
    <property type="entry name" value="WD40/YVTN_repeat-like_dom_sf"/>
</dbReference>
<dbReference type="InterPro" id="IPR013890">
    <property type="entry name" value="Tscrpt_rep_Tup1_N"/>
</dbReference>
<evidence type="ECO:0000313" key="11">
    <source>
        <dbReference type="RefSeq" id="XP_033459956.1"/>
    </source>
</evidence>
<keyword evidence="10" id="KW-1185">Reference proteome</keyword>
<dbReference type="SMART" id="SM00320">
    <property type="entry name" value="WD40"/>
    <property type="match status" value="7"/>
</dbReference>
<dbReference type="InterPro" id="IPR036322">
    <property type="entry name" value="WD40_repeat_dom_sf"/>
</dbReference>
<dbReference type="PROSITE" id="PS50082">
    <property type="entry name" value="WD_REPEATS_2"/>
    <property type="match status" value="6"/>
</dbReference>
<dbReference type="SUPFAM" id="SSF50978">
    <property type="entry name" value="WD40 repeat-like"/>
    <property type="match status" value="1"/>
</dbReference>
<keyword evidence="7" id="KW-0175">Coiled coil</keyword>
<dbReference type="FunFam" id="2.130.10.10:FF:000111">
    <property type="entry name" value="Transcriptional repressor rco-1"/>
    <property type="match status" value="1"/>
</dbReference>
<feature type="repeat" description="WD" evidence="6">
    <location>
        <begin position="431"/>
        <end position="465"/>
    </location>
</feature>
<dbReference type="PROSITE" id="PS00678">
    <property type="entry name" value="WD_REPEATS_1"/>
    <property type="match status" value="3"/>
</dbReference>
<feature type="compositionally biased region" description="Pro residues" evidence="8">
    <location>
        <begin position="179"/>
        <end position="193"/>
    </location>
</feature>
<evidence type="ECO:0000313" key="10">
    <source>
        <dbReference type="Proteomes" id="UP000504637"/>
    </source>
</evidence>
<keyword evidence="5" id="KW-0804">Transcription</keyword>
<dbReference type="Pfam" id="PF00400">
    <property type="entry name" value="WD40"/>
    <property type="match status" value="7"/>
</dbReference>
<dbReference type="Proteomes" id="UP000504637">
    <property type="component" value="Unplaced"/>
</dbReference>
<evidence type="ECO:0000256" key="7">
    <source>
        <dbReference type="SAM" id="Coils"/>
    </source>
</evidence>
<evidence type="ECO:0000259" key="9">
    <source>
        <dbReference type="Pfam" id="PF08581"/>
    </source>
</evidence>
<dbReference type="RefSeq" id="XP_033459956.1">
    <property type="nucleotide sequence ID" value="XM_033603147.1"/>
</dbReference>
<dbReference type="AlphaFoldDB" id="A0A6J3M4G3"/>
<dbReference type="CDD" id="cd00200">
    <property type="entry name" value="WD40"/>
    <property type="match status" value="1"/>
</dbReference>
<dbReference type="OrthoDB" id="17410at2759"/>
<evidence type="ECO:0000256" key="3">
    <source>
        <dbReference type="ARBA" id="ARBA00022737"/>
    </source>
</evidence>
<dbReference type="PROSITE" id="PS50294">
    <property type="entry name" value="WD_REPEATS_REGION"/>
    <property type="match status" value="6"/>
</dbReference>
<dbReference type="GeneID" id="54360947"/>
<accession>A0A6J3M4G3</accession>
<keyword evidence="1" id="KW-0678">Repressor</keyword>
<evidence type="ECO:0000256" key="1">
    <source>
        <dbReference type="ARBA" id="ARBA00022491"/>
    </source>
</evidence>
<feature type="coiled-coil region" evidence="7">
    <location>
        <begin position="45"/>
        <end position="72"/>
    </location>
</feature>
<keyword evidence="2 6" id="KW-0853">WD repeat</keyword>
<dbReference type="Gene3D" id="2.130.10.10">
    <property type="entry name" value="YVTN repeat-like/Quinoprotein amine dehydrogenase"/>
    <property type="match status" value="1"/>
</dbReference>
<name>A0A6J3M4G3_9PEZI</name>
<keyword evidence="4" id="KW-0805">Transcription regulation</keyword>
<dbReference type="InterPro" id="IPR020472">
    <property type="entry name" value="WD40_PAC1"/>
</dbReference>
<dbReference type="InterPro" id="IPR001680">
    <property type="entry name" value="WD40_rpt"/>
</dbReference>
<organism evidence="11">
    <name type="scientific">Dissoconium aciculare CBS 342.82</name>
    <dbReference type="NCBI Taxonomy" id="1314786"/>
    <lineage>
        <taxon>Eukaryota</taxon>
        <taxon>Fungi</taxon>
        <taxon>Dikarya</taxon>
        <taxon>Ascomycota</taxon>
        <taxon>Pezizomycotina</taxon>
        <taxon>Dothideomycetes</taxon>
        <taxon>Dothideomycetidae</taxon>
        <taxon>Mycosphaerellales</taxon>
        <taxon>Dissoconiaceae</taxon>
        <taxon>Dissoconium</taxon>
    </lineage>
</organism>
<feature type="domain" description="Transcriptional repressor Tup1 N-terminal" evidence="9">
    <location>
        <begin position="19"/>
        <end position="87"/>
    </location>
</feature>
<gene>
    <name evidence="11" type="ORF">K489DRAFT_370531</name>
</gene>
<reference evidence="11" key="3">
    <citation type="submission" date="2025-08" db="UniProtKB">
        <authorList>
            <consortium name="RefSeq"/>
        </authorList>
    </citation>
    <scope>IDENTIFICATION</scope>
    <source>
        <strain evidence="11">CBS 342.82</strain>
    </source>
</reference>
<dbReference type="PRINTS" id="PR00320">
    <property type="entry name" value="GPROTEINBRPT"/>
</dbReference>
<evidence type="ECO:0000256" key="6">
    <source>
        <dbReference type="PROSITE-ProRule" id="PRU00221"/>
    </source>
</evidence>
<sequence length="607" mass="66250">MYNSHRGIPPGPPPQPPNRVAELLDQVRAEFDAQLGRTSDTEHHLNGQITEMEMVKNKVAQLEHQHIQMKTRYEDEIRHLRNELEARGGSLQNLHASQSQQPPPPSIGHGPANLFQGIMAGGQGGPGLAPPPTHQGQPGMPDHMQQGAPGLNHPPGPPLNPFAYGGQQGPGGGMNGYQQPPPPGPPSPGPKPRIPGANLRGPATPSQNPPMPYPGSPGVARPTPPPAQRHPNGNAHQHEPGIQYTITQTDEIGNQLSEYDPDKLPSNLKRHGEDWYAVFNPRTRRQLDVDLVHNLNHSSVVCCVRFSADGRYVATGCNRSAQIFDVTTGQQVCHLSEPNANPEGDLYIRSVCFSPNGQMLATGAEDKIIRVWDIATKQIRHQFSGHEQDIYSLDFASDGRYIASGSGDRTIRLWDLQDNANIFTLTIEDGVTTVAMSPDGRYVAAGSLDKCVRIWDTQTGSMVERTEGDSGHADSVYSVAFSPRGDVLVSGSLDKTIRMWRFQHRGYPPQDGRPPTLMRGDCIRIFEGHKDFVLSVALSPDGKWVMSGSKDRGVQFWDPETGDAQLMLQGHKNSVISVAPSPKVGLFATGSGDMKARIWRYTPYNGP</sequence>
<dbReference type="PANTHER" id="PTHR19848:SF8">
    <property type="entry name" value="F-BOX AND WD REPEAT DOMAIN CONTAINING 7"/>
    <property type="match status" value="1"/>
</dbReference>
<feature type="repeat" description="WD" evidence="6">
    <location>
        <begin position="526"/>
        <end position="567"/>
    </location>
</feature>
<reference evidence="11" key="1">
    <citation type="submission" date="2020-01" db="EMBL/GenBank/DDBJ databases">
        <authorList>
            <consortium name="DOE Joint Genome Institute"/>
            <person name="Haridas S."/>
            <person name="Albert R."/>
            <person name="Binder M."/>
            <person name="Bloem J."/>
            <person name="Labutti K."/>
            <person name="Salamov A."/>
            <person name="Andreopoulos B."/>
            <person name="Baker S.E."/>
            <person name="Barry K."/>
            <person name="Bills G."/>
            <person name="Bluhm B.H."/>
            <person name="Cannon C."/>
            <person name="Castanera R."/>
            <person name="Culley D.E."/>
            <person name="Daum C."/>
            <person name="Ezra D."/>
            <person name="Gonzalez J.B."/>
            <person name="Henrissat B."/>
            <person name="Kuo A."/>
            <person name="Liang C."/>
            <person name="Lipzen A."/>
            <person name="Lutzoni F."/>
            <person name="Magnuson J."/>
            <person name="Mondo S."/>
            <person name="Nolan M."/>
            <person name="Ohm R."/>
            <person name="Pangilinan J."/>
            <person name="Park H.-J."/>
            <person name="Ramirez L."/>
            <person name="Alfaro M."/>
            <person name="Sun H."/>
            <person name="Tritt A."/>
            <person name="Yoshinaga Y."/>
            <person name="Zwiers L.-H."/>
            <person name="Turgeon B.G."/>
            <person name="Goodwin S.B."/>
            <person name="Spatafora J.W."/>
            <person name="Crous P.W."/>
            <person name="Grigoriev I.V."/>
        </authorList>
    </citation>
    <scope>NUCLEOTIDE SEQUENCE</scope>
    <source>
        <strain evidence="11">CBS 342.82</strain>
    </source>
</reference>
<dbReference type="PANTHER" id="PTHR19848">
    <property type="entry name" value="WD40 REPEAT PROTEIN"/>
    <property type="match status" value="1"/>
</dbReference>
<reference evidence="11" key="2">
    <citation type="submission" date="2020-04" db="EMBL/GenBank/DDBJ databases">
        <authorList>
            <consortium name="NCBI Genome Project"/>
        </authorList>
    </citation>
    <scope>NUCLEOTIDE SEQUENCE</scope>
    <source>
        <strain evidence="11">CBS 342.82</strain>
    </source>
</reference>
<keyword evidence="3" id="KW-0677">Repeat</keyword>
<feature type="repeat" description="WD" evidence="6">
    <location>
        <begin position="469"/>
        <end position="500"/>
    </location>
</feature>
<evidence type="ECO:0000256" key="4">
    <source>
        <dbReference type="ARBA" id="ARBA00023015"/>
    </source>
</evidence>
<protein>
    <submittedName>
        <fullName evidence="11">Transcriptional repressor TUP1</fullName>
    </submittedName>
</protein>
<feature type="region of interest" description="Disordered" evidence="8">
    <location>
        <begin position="94"/>
        <end position="239"/>
    </location>
</feature>
<dbReference type="Gene3D" id="1.20.5.340">
    <property type="match status" value="1"/>
</dbReference>
<feature type="repeat" description="WD" evidence="6">
    <location>
        <begin position="348"/>
        <end position="382"/>
    </location>
</feature>
<evidence type="ECO:0000256" key="8">
    <source>
        <dbReference type="SAM" id="MobiDB-lite"/>
    </source>
</evidence>
<evidence type="ECO:0000256" key="2">
    <source>
        <dbReference type="ARBA" id="ARBA00022574"/>
    </source>
</evidence>
<dbReference type="InterPro" id="IPR019775">
    <property type="entry name" value="WD40_repeat_CS"/>
</dbReference>
<feature type="repeat" description="WD" evidence="6">
    <location>
        <begin position="568"/>
        <end position="599"/>
    </location>
</feature>
<feature type="compositionally biased region" description="Gly residues" evidence="8">
    <location>
        <begin position="166"/>
        <end position="175"/>
    </location>
</feature>
<feature type="repeat" description="WD" evidence="6">
    <location>
        <begin position="383"/>
        <end position="424"/>
    </location>
</feature>
<proteinExistence type="predicted"/>
<dbReference type="Pfam" id="PF08581">
    <property type="entry name" value="Tup_N"/>
    <property type="match status" value="1"/>
</dbReference>
<evidence type="ECO:0000256" key="5">
    <source>
        <dbReference type="ARBA" id="ARBA00023163"/>
    </source>
</evidence>